<feature type="non-terminal residue" evidence="2">
    <location>
        <position position="1"/>
    </location>
</feature>
<dbReference type="Gene3D" id="2.40.128.20">
    <property type="match status" value="1"/>
</dbReference>
<evidence type="ECO:0000256" key="1">
    <source>
        <dbReference type="SAM" id="SignalP"/>
    </source>
</evidence>
<evidence type="ECO:0000313" key="2">
    <source>
        <dbReference type="EMBL" id="JAC93314.1"/>
    </source>
</evidence>
<dbReference type="GO" id="GO:0030682">
    <property type="term" value="P:symbiont-mediated perturbation of host defenses"/>
    <property type="evidence" value="ECO:0007669"/>
    <property type="project" value="InterPro"/>
</dbReference>
<keyword evidence="1" id="KW-0732">Signal</keyword>
<dbReference type="EMBL" id="GBIH01001396">
    <property type="protein sequence ID" value="JAC93314.1"/>
    <property type="molecule type" value="mRNA"/>
</dbReference>
<feature type="signal peptide" evidence="1">
    <location>
        <begin position="1"/>
        <end position="21"/>
    </location>
</feature>
<accession>A0A090XAY5</accession>
<organism evidence="2">
    <name type="scientific">Ixodes ricinus</name>
    <name type="common">Common tick</name>
    <name type="synonym">Acarus ricinus</name>
    <dbReference type="NCBI Taxonomy" id="34613"/>
    <lineage>
        <taxon>Eukaryota</taxon>
        <taxon>Metazoa</taxon>
        <taxon>Ecdysozoa</taxon>
        <taxon>Arthropoda</taxon>
        <taxon>Chelicerata</taxon>
        <taxon>Arachnida</taxon>
        <taxon>Acari</taxon>
        <taxon>Parasitiformes</taxon>
        <taxon>Ixodida</taxon>
        <taxon>Ixodoidea</taxon>
        <taxon>Ixodidae</taxon>
        <taxon>Ixodinae</taxon>
        <taxon>Ixodes</taxon>
    </lineage>
</organism>
<reference evidence="2" key="1">
    <citation type="journal article" date="2015" name="PLoS Negl. Trop. Dis.">
        <title>Deep Sequencing Analysis of the Ixodes ricinus Haemocytome.</title>
        <authorList>
            <person name="Kotsyfakis M."/>
            <person name="Kopacek P."/>
            <person name="Franta Z."/>
            <person name="Pedra J.H."/>
            <person name="Ribeiro J.M."/>
        </authorList>
    </citation>
    <scope>NUCLEOTIDE SEQUENCE</scope>
</reference>
<dbReference type="AlphaFoldDB" id="A0A090XAY5"/>
<name>A0A090XAY5_IXORI</name>
<dbReference type="SUPFAM" id="SSF50814">
    <property type="entry name" value="Lipocalins"/>
    <property type="match status" value="1"/>
</dbReference>
<proteinExistence type="evidence at transcript level"/>
<sequence length="230" mass="25941">QALVRRILGTVLITLQLVSQAAESNEASKAAELSDSSAPVNFTAWFGNLSTKILWRNKTSAKNSSVPSLIGKYATCVSMMLLELGQENHEVLLFPILLLNYLNENSDPQQFFLKVDLLSSNKTRANDTLKFTFQHGTDLYLRGRTVEYKLNYTDYTSCSILRKTSPQEEGCSYWILYTGNNTYVPEWCQPKHKEPGCDVEVHTLFKPPECPSPENHGKLRDGVLTPTIFE</sequence>
<protein>
    <submittedName>
        <fullName evidence="2">Putative secreted protein</fullName>
    </submittedName>
</protein>
<feature type="chain" id="PRO_5001868338" evidence="1">
    <location>
        <begin position="22"/>
        <end position="230"/>
    </location>
</feature>
<dbReference type="InterPro" id="IPR002970">
    <property type="entry name" value="Tick_his-bd"/>
</dbReference>
<dbReference type="InterPro" id="IPR012674">
    <property type="entry name" value="Calycin"/>
</dbReference>
<dbReference type="Pfam" id="PF02098">
    <property type="entry name" value="His_binding"/>
    <property type="match status" value="1"/>
</dbReference>
<dbReference type="GO" id="GO:0043176">
    <property type="term" value="F:amine binding"/>
    <property type="evidence" value="ECO:0007669"/>
    <property type="project" value="InterPro"/>
</dbReference>